<comment type="cofactor">
    <cofactor evidence="1">
        <name>Zn(2+)</name>
        <dbReference type="ChEBI" id="CHEBI:29105"/>
    </cofactor>
</comment>
<dbReference type="InterPro" id="IPR011032">
    <property type="entry name" value="GroES-like_sf"/>
</dbReference>
<sequence>MHALRVHSLDGWDISLDEVAVPVPDPGELLVRSEAVGLCGSDVHACRGDAGYEWMRPPVTLGHETVGTVIGQHPDLEQDWVGTRIAMIAIQGCLNCEICAAGQVNYCAERTCLGLHSDGGLAEFFTIAAQRVVAIDPDLDLGLAGLHEPVAIVLHALEALPDSLEGASVGVTGPGTIGLISAMECQRRGANVTIYGRPDADEIRLTCAEKLGLAVGRSQETAPADYWVEASGSADGLNRAIRACANQARIAVPGLFGRLPEVEMNLLVRGGMSLHGSYGYRTEHFHRAAEFIDEQQDDLARMVSSYPLERAEEALRNTAAGQIIKAIVTPGQALGGQMIIKNNHEKAGVQ</sequence>
<dbReference type="PANTHER" id="PTHR43401">
    <property type="entry name" value="L-THREONINE 3-DEHYDROGENASE"/>
    <property type="match status" value="1"/>
</dbReference>
<dbReference type="SUPFAM" id="SSF50129">
    <property type="entry name" value="GroES-like"/>
    <property type="match status" value="1"/>
</dbReference>
<dbReference type="Gene3D" id="3.90.180.10">
    <property type="entry name" value="Medium-chain alcohol dehydrogenases, catalytic domain"/>
    <property type="match status" value="1"/>
</dbReference>
<keyword evidence="2" id="KW-0560">Oxidoreductase</keyword>
<evidence type="ECO:0000259" key="3">
    <source>
        <dbReference type="Pfam" id="PF08240"/>
    </source>
</evidence>
<dbReference type="SUPFAM" id="SSF51735">
    <property type="entry name" value="NAD(P)-binding Rossmann-fold domains"/>
    <property type="match status" value="1"/>
</dbReference>
<evidence type="ECO:0000313" key="5">
    <source>
        <dbReference type="Proteomes" id="UP001219037"/>
    </source>
</evidence>
<feature type="domain" description="Alcohol dehydrogenase-like N-terminal" evidence="3">
    <location>
        <begin position="26"/>
        <end position="135"/>
    </location>
</feature>
<dbReference type="Gene3D" id="3.40.50.720">
    <property type="entry name" value="NAD(P)-binding Rossmann-like Domain"/>
    <property type="match status" value="1"/>
</dbReference>
<proteinExistence type="predicted"/>
<dbReference type="InterPro" id="IPR050129">
    <property type="entry name" value="Zn_alcohol_dh"/>
</dbReference>
<dbReference type="RefSeq" id="WP_278158222.1">
    <property type="nucleotide sequence ID" value="NZ_CP121252.1"/>
</dbReference>
<dbReference type="InterPro" id="IPR036291">
    <property type="entry name" value="NAD(P)-bd_dom_sf"/>
</dbReference>
<dbReference type="Pfam" id="PF08240">
    <property type="entry name" value="ADH_N"/>
    <property type="match status" value="1"/>
</dbReference>
<gene>
    <name evidence="4" type="ORF">P8192_02445</name>
</gene>
<organism evidence="4 5">
    <name type="scientific">Citricoccus muralis</name>
    <dbReference type="NCBI Taxonomy" id="169134"/>
    <lineage>
        <taxon>Bacteria</taxon>
        <taxon>Bacillati</taxon>
        <taxon>Actinomycetota</taxon>
        <taxon>Actinomycetes</taxon>
        <taxon>Micrococcales</taxon>
        <taxon>Micrococcaceae</taxon>
        <taxon>Citricoccus</taxon>
    </lineage>
</organism>
<dbReference type="PANTHER" id="PTHR43401:SF2">
    <property type="entry name" value="L-THREONINE 3-DEHYDROGENASE"/>
    <property type="match status" value="1"/>
</dbReference>
<dbReference type="Proteomes" id="UP001219037">
    <property type="component" value="Chromosome"/>
</dbReference>
<name>A0ABY8H8H1_9MICC</name>
<protein>
    <submittedName>
        <fullName evidence="4">Alcohol dehydrogenase catalytic domain-containing protein</fullName>
    </submittedName>
</protein>
<dbReference type="EMBL" id="CP121252">
    <property type="protein sequence ID" value="WFP17005.1"/>
    <property type="molecule type" value="Genomic_DNA"/>
</dbReference>
<evidence type="ECO:0000313" key="4">
    <source>
        <dbReference type="EMBL" id="WFP17005.1"/>
    </source>
</evidence>
<dbReference type="InterPro" id="IPR013154">
    <property type="entry name" value="ADH-like_N"/>
</dbReference>
<keyword evidence="5" id="KW-1185">Reference proteome</keyword>
<evidence type="ECO:0000256" key="2">
    <source>
        <dbReference type="ARBA" id="ARBA00023002"/>
    </source>
</evidence>
<accession>A0ABY8H8H1</accession>
<reference evidence="4 5" key="1">
    <citation type="submission" date="2023-04" db="EMBL/GenBank/DDBJ databases">
        <title>Funneling lignin-derived compounds into biodiesel using alkali-halophilic Citricoccus sp. P2.</title>
        <authorList>
            <person name="Luo C.-B."/>
        </authorList>
    </citation>
    <scope>NUCLEOTIDE SEQUENCE [LARGE SCALE GENOMIC DNA]</scope>
    <source>
        <strain evidence="4 5">P2</strain>
    </source>
</reference>
<evidence type="ECO:0000256" key="1">
    <source>
        <dbReference type="ARBA" id="ARBA00001947"/>
    </source>
</evidence>